<dbReference type="InterPro" id="IPR026881">
    <property type="entry name" value="WYL_dom"/>
</dbReference>
<organism evidence="3 4">
    <name type="scientific">Pseudomonas ulcerans</name>
    <dbReference type="NCBI Taxonomy" id="3115852"/>
    <lineage>
        <taxon>Bacteria</taxon>
        <taxon>Pseudomonadati</taxon>
        <taxon>Pseudomonadota</taxon>
        <taxon>Gammaproteobacteria</taxon>
        <taxon>Pseudomonadales</taxon>
        <taxon>Pseudomonadaceae</taxon>
        <taxon>Pseudomonas</taxon>
    </lineage>
</organism>
<dbReference type="Pfam" id="PF13280">
    <property type="entry name" value="WYL"/>
    <property type="match status" value="1"/>
</dbReference>
<reference evidence="3 4" key="1">
    <citation type="submission" date="2024-01" db="EMBL/GenBank/DDBJ databases">
        <title>Unpublished Manusciprt.</title>
        <authorList>
            <person name="Duman M."/>
            <person name="Valdes E.G."/>
            <person name="Ajmi N."/>
            <person name="Altun S."/>
            <person name="Saticioglu I.B."/>
        </authorList>
    </citation>
    <scope>NUCLEOTIDE SEQUENCE [LARGE SCALE GENOMIC DNA]</scope>
    <source>
        <strain evidence="3 4">148P</strain>
    </source>
</reference>
<evidence type="ECO:0000259" key="2">
    <source>
        <dbReference type="Pfam" id="PF25583"/>
    </source>
</evidence>
<protein>
    <submittedName>
        <fullName evidence="3">WYL domain-containing protein</fullName>
    </submittedName>
</protein>
<keyword evidence="4" id="KW-1185">Reference proteome</keyword>
<evidence type="ECO:0000313" key="4">
    <source>
        <dbReference type="Proteomes" id="UP001335100"/>
    </source>
</evidence>
<feature type="domain" description="WYL" evidence="1">
    <location>
        <begin position="174"/>
        <end position="243"/>
    </location>
</feature>
<evidence type="ECO:0000313" key="3">
    <source>
        <dbReference type="EMBL" id="MEE1936148.1"/>
    </source>
</evidence>
<dbReference type="RefSeq" id="WP_330076845.1">
    <property type="nucleotide sequence ID" value="NZ_JAZDQJ010000033.1"/>
</dbReference>
<dbReference type="InterPro" id="IPR051534">
    <property type="entry name" value="CBASS_pafABC_assoc_protein"/>
</dbReference>
<evidence type="ECO:0000259" key="1">
    <source>
        <dbReference type="Pfam" id="PF13280"/>
    </source>
</evidence>
<accession>A0ABU7HXE9</accession>
<dbReference type="Proteomes" id="UP001335100">
    <property type="component" value="Unassembled WGS sequence"/>
</dbReference>
<dbReference type="Pfam" id="PF25583">
    <property type="entry name" value="WCX"/>
    <property type="match status" value="1"/>
</dbReference>
<dbReference type="PROSITE" id="PS52050">
    <property type="entry name" value="WYL"/>
    <property type="match status" value="1"/>
</dbReference>
<dbReference type="PANTHER" id="PTHR34580:SF1">
    <property type="entry name" value="PROTEIN PAFC"/>
    <property type="match status" value="1"/>
</dbReference>
<feature type="domain" description="WCX" evidence="2">
    <location>
        <begin position="270"/>
        <end position="349"/>
    </location>
</feature>
<name>A0ABU7HXE9_9PSED</name>
<dbReference type="PANTHER" id="PTHR34580">
    <property type="match status" value="1"/>
</dbReference>
<dbReference type="InterPro" id="IPR057727">
    <property type="entry name" value="WCX_dom"/>
</dbReference>
<dbReference type="EMBL" id="JAZDQJ010000033">
    <property type="protein sequence ID" value="MEE1936148.1"/>
    <property type="molecule type" value="Genomic_DNA"/>
</dbReference>
<sequence>MTRQDLPNAIKTLKRRFDLLRLVGSSGRKGITATELHGRDDSGVDIRTIQRDLEVMAKAGVIRTKSPGKHETPTWVLNDESPIDLDFADDHGRAEKLELSPSQLKSSRVALGIVTLYEHARHLLHHAALADLKPIYERSNDILRKSHALEHGWIGKVVHGTQHVQLCQAKVSQEVLHAFQTAILEGIQVKGQYRSRRSKALRDMCLNPFALAYQDSSIYLICQSDDDQIIRKLPLQRFQAVEVLQSRRVSIPENFSPTEHVQKIHKACGPVRLKLRINEALRERLDESETPLTENQVLTPLGSGGWMLECDYEYTQGLEWWILGHGAAIEVLEPAQLRESISSCVRQMAQAYGHLVH</sequence>
<gene>
    <name evidence="3" type="ORF">V0R50_23230</name>
</gene>
<proteinExistence type="predicted"/>
<comment type="caution">
    <text evidence="3">The sequence shown here is derived from an EMBL/GenBank/DDBJ whole genome shotgun (WGS) entry which is preliminary data.</text>
</comment>